<evidence type="ECO:0000256" key="11">
    <source>
        <dbReference type="ARBA" id="ARBA00030128"/>
    </source>
</evidence>
<evidence type="ECO:0000256" key="12">
    <source>
        <dbReference type="ARBA" id="ARBA00048594"/>
    </source>
</evidence>
<dbReference type="CDD" id="cd00071">
    <property type="entry name" value="GMPK"/>
    <property type="match status" value="1"/>
</dbReference>
<dbReference type="Gene3D" id="3.40.50.300">
    <property type="entry name" value="P-loop containing nucleotide triphosphate hydrolases"/>
    <property type="match status" value="1"/>
</dbReference>
<dbReference type="EnsemblMetazoa" id="LLOJ004857-RA">
    <property type="protein sequence ID" value="LLOJ004857-PA"/>
    <property type="gene ID" value="LLOJ004857"/>
</dbReference>
<dbReference type="EC" id="2.7.4.8" evidence="4"/>
<dbReference type="FunFam" id="3.40.50.300:FF:000879">
    <property type="entry name" value="Guanylate kinase 1"/>
    <property type="match status" value="1"/>
</dbReference>
<dbReference type="PROSITE" id="PS50052">
    <property type="entry name" value="GUANYLATE_KINASE_2"/>
    <property type="match status" value="1"/>
</dbReference>
<dbReference type="SUPFAM" id="SSF52540">
    <property type="entry name" value="P-loop containing nucleoside triphosphate hydrolases"/>
    <property type="match status" value="1"/>
</dbReference>
<dbReference type="KEGG" id="lll:129795175"/>
<evidence type="ECO:0000256" key="9">
    <source>
        <dbReference type="ARBA" id="ARBA00022777"/>
    </source>
</evidence>
<evidence type="ECO:0000256" key="6">
    <source>
        <dbReference type="ARBA" id="ARBA00022490"/>
    </source>
</evidence>
<reference evidence="16" key="3">
    <citation type="submission" date="2020-05" db="UniProtKB">
        <authorList>
            <consortium name="EnsemblMetazoa"/>
        </authorList>
    </citation>
    <scope>IDENTIFICATION</scope>
    <source>
        <strain evidence="16">Jacobina</strain>
    </source>
</reference>
<proteinExistence type="inferred from homology"/>
<dbReference type="InterPro" id="IPR008144">
    <property type="entry name" value="Guanylate_kin-like_dom"/>
</dbReference>
<dbReference type="AlphaFoldDB" id="A0A1B0GIR7"/>
<dbReference type="VEuPathDB" id="VectorBase:LLONM1_001653"/>
<dbReference type="PANTHER" id="PTHR23117">
    <property type="entry name" value="GUANYLATE KINASE-RELATED"/>
    <property type="match status" value="1"/>
</dbReference>
<dbReference type="GeneID" id="129795175"/>
<evidence type="ECO:0000313" key="16">
    <source>
        <dbReference type="EnsemblMetazoa" id="LLOJ004857-PA"/>
    </source>
</evidence>
<evidence type="ECO:0000256" key="1">
    <source>
        <dbReference type="ARBA" id="ARBA00004437"/>
    </source>
</evidence>
<dbReference type="VEuPathDB" id="VectorBase:LLOJ004857"/>
<evidence type="ECO:0000259" key="14">
    <source>
        <dbReference type="PROSITE" id="PS50052"/>
    </source>
</evidence>
<accession>A0A1B0GIR7</accession>
<dbReference type="GO" id="GO:0005829">
    <property type="term" value="C:cytosol"/>
    <property type="evidence" value="ECO:0007669"/>
    <property type="project" value="UniProtKB-SubCell"/>
</dbReference>
<dbReference type="FunFam" id="3.30.63.10:FF:000002">
    <property type="entry name" value="Guanylate kinase 1"/>
    <property type="match status" value="1"/>
</dbReference>
<evidence type="ECO:0000256" key="7">
    <source>
        <dbReference type="ARBA" id="ARBA00022679"/>
    </source>
</evidence>
<dbReference type="NCBIfam" id="TIGR03263">
    <property type="entry name" value="guanyl_kin"/>
    <property type="match status" value="1"/>
</dbReference>
<evidence type="ECO:0000313" key="15">
    <source>
        <dbReference type="EMBL" id="MBC1172305.1"/>
    </source>
</evidence>
<name>A0A1B0GIR7_LUTLO</name>
<dbReference type="GO" id="GO:0005524">
    <property type="term" value="F:ATP binding"/>
    <property type="evidence" value="ECO:0007669"/>
    <property type="project" value="UniProtKB-KW"/>
</dbReference>
<comment type="catalytic activity">
    <reaction evidence="12">
        <text>GMP + ATP = GDP + ADP</text>
        <dbReference type="Rhea" id="RHEA:20780"/>
        <dbReference type="ChEBI" id="CHEBI:30616"/>
        <dbReference type="ChEBI" id="CHEBI:58115"/>
        <dbReference type="ChEBI" id="CHEBI:58189"/>
        <dbReference type="ChEBI" id="CHEBI:456216"/>
        <dbReference type="EC" id="2.7.4.8"/>
    </reaction>
</comment>
<dbReference type="InterPro" id="IPR008145">
    <property type="entry name" value="GK/Ca_channel_bsu"/>
</dbReference>
<dbReference type="EMBL" id="AJWK01015345">
    <property type="status" value="NOT_ANNOTATED_CDS"/>
    <property type="molecule type" value="Genomic_DNA"/>
</dbReference>
<evidence type="ECO:0000256" key="2">
    <source>
        <dbReference type="ARBA" id="ARBA00004514"/>
    </source>
</evidence>
<dbReference type="PANTHER" id="PTHR23117:SF13">
    <property type="entry name" value="GUANYLATE KINASE"/>
    <property type="match status" value="1"/>
</dbReference>
<evidence type="ECO:0000256" key="5">
    <source>
        <dbReference type="ARBA" id="ARBA00016296"/>
    </source>
</evidence>
<reference evidence="17" key="1">
    <citation type="submission" date="2012-05" db="EMBL/GenBank/DDBJ databases">
        <title>Whole Genome Assembly of Lutzomyia longipalpis.</title>
        <authorList>
            <person name="Richards S."/>
            <person name="Qu C."/>
            <person name="Dillon R."/>
            <person name="Worley K."/>
            <person name="Scherer S."/>
            <person name="Batterton M."/>
            <person name="Taylor A."/>
            <person name="Hawes A."/>
            <person name="Hernandez B."/>
            <person name="Kovar C."/>
            <person name="Mandapat C."/>
            <person name="Pham C."/>
            <person name="Qu C."/>
            <person name="Jing C."/>
            <person name="Bess C."/>
            <person name="Bandaranaike D."/>
            <person name="Ngo D."/>
            <person name="Ongeri F."/>
            <person name="Arias F."/>
            <person name="Lara F."/>
            <person name="Weissenberger G."/>
            <person name="Kamau G."/>
            <person name="Han H."/>
            <person name="Shen H."/>
            <person name="Dinh H."/>
            <person name="Khalil I."/>
            <person name="Jones J."/>
            <person name="Shafer J."/>
            <person name="Jayaseelan J."/>
            <person name="Quiroz J."/>
            <person name="Blankenburg K."/>
            <person name="Nguyen L."/>
            <person name="Jackson L."/>
            <person name="Francisco L."/>
            <person name="Tang L.-Y."/>
            <person name="Pu L.-L."/>
            <person name="Perales L."/>
            <person name="Lorensuhewa L."/>
            <person name="Munidasa M."/>
            <person name="Coyle M."/>
            <person name="Taylor M."/>
            <person name="Puazo M."/>
            <person name="Firestine M."/>
            <person name="Scheel M."/>
            <person name="Javaid M."/>
            <person name="Wang M."/>
            <person name="Li M."/>
            <person name="Tabassum N."/>
            <person name="Saada N."/>
            <person name="Osuji N."/>
            <person name="Aqrawi P."/>
            <person name="Fu Q."/>
            <person name="Thornton R."/>
            <person name="Raj R."/>
            <person name="Goodspeed R."/>
            <person name="Mata R."/>
            <person name="Najjar R."/>
            <person name="Gubbala S."/>
            <person name="Lee S."/>
            <person name="Denson S."/>
            <person name="Patil S."/>
            <person name="Macmil S."/>
            <person name="Qi S."/>
            <person name="Matskevitch T."/>
            <person name="Palculict T."/>
            <person name="Mathew T."/>
            <person name="Vee V."/>
            <person name="Velamala V."/>
            <person name="Korchina V."/>
            <person name="Cai W."/>
            <person name="Liu W."/>
            <person name="Dai W."/>
            <person name="Zou X."/>
            <person name="Zhu Y."/>
            <person name="Zhang Y."/>
            <person name="Wu Y.-Q."/>
            <person name="Xin Y."/>
            <person name="Nazarath L."/>
            <person name="Kovar C."/>
            <person name="Han Y."/>
            <person name="Muzny D."/>
            <person name="Gibbs R."/>
        </authorList>
    </citation>
    <scope>NUCLEOTIDE SEQUENCE [LARGE SCALE GENOMIC DNA]</scope>
    <source>
        <strain evidence="17">Jacobina</strain>
    </source>
</reference>
<dbReference type="SMART" id="SM00072">
    <property type="entry name" value="GuKc"/>
    <property type="match status" value="1"/>
</dbReference>
<dbReference type="RefSeq" id="XP_055692224.1">
    <property type="nucleotide sequence ID" value="XM_055836249.1"/>
</dbReference>
<sequence length="245" mass="27818">MFVIQSGASISRYRLCGKLRNFFFISSSAYSKMVKQGPRPLVICGPSGSGKSTLLKRLFKEFPETFGFSVSHTTRKPRPGEEDGIHYHFVSVDEMQAAIERNEFLETATFSGNMYGTSKRAVQSVQAMGKVCVLDIEIEGVKQIKNSDLNPLLVFIKPPSIEELEKRLRGRKTETEESLQKRLNTAKVEIEYGSIPGNFHIIIHNLQVKKAYEELRDFVVKELETQREEGTFVNLKRCENDLDSS</sequence>
<protein>
    <recommendedName>
        <fullName evidence="5">Guanylate kinase</fullName>
        <ecNumber evidence="4">2.7.4.8</ecNumber>
    </recommendedName>
    <alternativeName>
        <fullName evidence="11">GMP kinase</fullName>
    </alternativeName>
</protein>
<comment type="subcellular location">
    <subcellularLocation>
        <location evidence="2">Cytoplasm</location>
        <location evidence="2">Cytosol</location>
    </subcellularLocation>
    <subcellularLocation>
        <location evidence="1">Photoreceptor inner segment</location>
    </subcellularLocation>
</comment>
<organism evidence="16 17">
    <name type="scientific">Lutzomyia longipalpis</name>
    <name type="common">Sand fly</name>
    <dbReference type="NCBI Taxonomy" id="7200"/>
    <lineage>
        <taxon>Eukaryota</taxon>
        <taxon>Metazoa</taxon>
        <taxon>Ecdysozoa</taxon>
        <taxon>Arthropoda</taxon>
        <taxon>Hexapoda</taxon>
        <taxon>Insecta</taxon>
        <taxon>Pterygota</taxon>
        <taxon>Neoptera</taxon>
        <taxon>Endopterygota</taxon>
        <taxon>Diptera</taxon>
        <taxon>Nematocera</taxon>
        <taxon>Psychodoidea</taxon>
        <taxon>Psychodidae</taxon>
        <taxon>Lutzomyia</taxon>
        <taxon>Lutzomyia</taxon>
    </lineage>
</organism>
<reference evidence="15" key="2">
    <citation type="journal article" date="2020" name="BMC">
        <title>Leishmania infection induces a limited differential gene expression in the sand fly midgut.</title>
        <authorList>
            <person name="Coutinho-Abreu I.V."/>
            <person name="Serafim T.D."/>
            <person name="Meneses C."/>
            <person name="Kamhawi S."/>
            <person name="Oliveira F."/>
            <person name="Valenzuela J.G."/>
        </authorList>
    </citation>
    <scope>NUCLEOTIDE SEQUENCE</scope>
    <source>
        <strain evidence="15">Jacobina</strain>
        <tissue evidence="15">Midgut</tissue>
    </source>
</reference>
<dbReference type="PROSITE" id="PS00856">
    <property type="entry name" value="GUANYLATE_KINASE_1"/>
    <property type="match status" value="1"/>
</dbReference>
<evidence type="ECO:0000256" key="13">
    <source>
        <dbReference type="ARBA" id="ARBA00065898"/>
    </source>
</evidence>
<feature type="domain" description="Guanylate kinase-like" evidence="14">
    <location>
        <begin position="38"/>
        <end position="220"/>
    </location>
</feature>
<evidence type="ECO:0000313" key="17">
    <source>
        <dbReference type="Proteomes" id="UP000092461"/>
    </source>
</evidence>
<keyword evidence="7" id="KW-0808">Transferase</keyword>
<keyword evidence="8" id="KW-0547">Nucleotide-binding</keyword>
<dbReference type="InterPro" id="IPR027417">
    <property type="entry name" value="P-loop_NTPase"/>
</dbReference>
<dbReference type="EMBL" id="GITU01003602">
    <property type="protein sequence ID" value="MBC1172305.1"/>
    <property type="molecule type" value="Transcribed_RNA"/>
</dbReference>
<dbReference type="GO" id="GO:0001917">
    <property type="term" value="C:photoreceptor inner segment"/>
    <property type="evidence" value="ECO:0007669"/>
    <property type="project" value="UniProtKB-SubCell"/>
</dbReference>
<evidence type="ECO:0000256" key="8">
    <source>
        <dbReference type="ARBA" id="ARBA00022741"/>
    </source>
</evidence>
<dbReference type="Proteomes" id="UP000092461">
    <property type="component" value="Unassembled WGS sequence"/>
</dbReference>
<dbReference type="OrthoDB" id="6334211at2759"/>
<keyword evidence="17" id="KW-1185">Reference proteome</keyword>
<evidence type="ECO:0000256" key="3">
    <source>
        <dbReference type="ARBA" id="ARBA00005790"/>
    </source>
</evidence>
<dbReference type="InterPro" id="IPR020590">
    <property type="entry name" value="Guanylate_kinase_CS"/>
</dbReference>
<dbReference type="GO" id="GO:0004385">
    <property type="term" value="F:GMP kinase activity"/>
    <property type="evidence" value="ECO:0007669"/>
    <property type="project" value="UniProtKB-EC"/>
</dbReference>
<comment type="similarity">
    <text evidence="3">Belongs to the guanylate kinase family.</text>
</comment>
<evidence type="ECO:0000256" key="4">
    <source>
        <dbReference type="ARBA" id="ARBA00012961"/>
    </source>
</evidence>
<dbReference type="InterPro" id="IPR017665">
    <property type="entry name" value="Guanylate_kinase"/>
</dbReference>
<evidence type="ECO:0000256" key="10">
    <source>
        <dbReference type="ARBA" id="ARBA00022840"/>
    </source>
</evidence>
<dbReference type="Pfam" id="PF00625">
    <property type="entry name" value="Guanylate_kin"/>
    <property type="match status" value="1"/>
</dbReference>
<keyword evidence="10" id="KW-0067">ATP-binding</keyword>
<keyword evidence="6" id="KW-0963">Cytoplasm</keyword>
<comment type="subunit">
    <text evidence="13">Monomer. Interacts with RD3.</text>
</comment>
<keyword evidence="9 15" id="KW-0418">Kinase</keyword>